<reference evidence="1 4" key="2">
    <citation type="submission" date="2018-07" db="EMBL/GenBank/DDBJ databases">
        <title>The molecular basis for the intramolecular migration of carboxyl group in the catabolism of para-hydroxybenzoate via gentisate.</title>
        <authorList>
            <person name="Zhao H."/>
            <person name="Xu Y."/>
            <person name="Lin S."/>
            <person name="Spain J.C."/>
            <person name="Zhou N.-Y."/>
        </authorList>
    </citation>
    <scope>NUCLEOTIDE SEQUENCE [LARGE SCALE GENOMIC DNA]</scope>
    <source>
        <strain evidence="1 4">PHB-7a</strain>
    </source>
</reference>
<dbReference type="SUPFAM" id="SSF54637">
    <property type="entry name" value="Thioesterase/thiol ester dehydrase-isomerase"/>
    <property type="match status" value="1"/>
</dbReference>
<keyword evidence="4" id="KW-1185">Reference proteome</keyword>
<dbReference type="Gene3D" id="3.10.129.10">
    <property type="entry name" value="Hotdog Thioesterase"/>
    <property type="match status" value="1"/>
</dbReference>
<dbReference type="EMBL" id="NUEQ01000004">
    <property type="protein sequence ID" value="PEJ37646.1"/>
    <property type="molecule type" value="Genomic_DNA"/>
</dbReference>
<dbReference type="PANTHER" id="PTHR43437">
    <property type="entry name" value="HYDROXYACYL-THIOESTER DEHYDRATASE TYPE 2, MITOCHONDRIAL-RELATED"/>
    <property type="match status" value="1"/>
</dbReference>
<dbReference type="InterPro" id="IPR029069">
    <property type="entry name" value="HotDog_dom_sf"/>
</dbReference>
<evidence type="ECO:0000313" key="1">
    <source>
        <dbReference type="EMBL" id="AXN41144.1"/>
    </source>
</evidence>
<gene>
    <name evidence="2" type="ORF">CN689_01755</name>
    <name evidence="1" type="ORF">DTO10_24050</name>
</gene>
<accession>A0AAX0SAB2</accession>
<protein>
    <submittedName>
        <fullName evidence="2">Enoyl-CoA hydratase</fullName>
    </submittedName>
</protein>
<dbReference type="InterPro" id="IPR050965">
    <property type="entry name" value="UPF0336/Enoyl-CoA_hydratase"/>
</dbReference>
<dbReference type="KEGG" id="pbut:DTO10_24050"/>
<evidence type="ECO:0000313" key="3">
    <source>
        <dbReference type="Proteomes" id="UP000220106"/>
    </source>
</evidence>
<proteinExistence type="predicted"/>
<sequence>MSLTITDLFIGQIASLQRTFNESDVRLCSELTKDYSPIYQVNKEEWRSNYSKPIVPGLLTEGLITQVISEKLPGSACILLQKELVFYHPVHIGDMISAELEVIDINLNRDWVTQKVTCYNQAGIEVIKGQVVILVLTNQDVR</sequence>
<dbReference type="GeneID" id="97409674"/>
<reference evidence="2 3" key="1">
    <citation type="submission" date="2017-09" db="EMBL/GenBank/DDBJ databases">
        <title>Large-scale bioinformatics analysis of Bacillus genomes uncovers conserved roles of natural products in bacterial physiology.</title>
        <authorList>
            <consortium name="Agbiome Team Llc"/>
            <person name="Bleich R.M."/>
            <person name="Kirk G.J."/>
            <person name="Santa Maria K.C."/>
            <person name="Allen S.E."/>
            <person name="Farag S."/>
            <person name="Shank E.A."/>
            <person name="Bowers A."/>
        </authorList>
    </citation>
    <scope>NUCLEOTIDE SEQUENCE [LARGE SCALE GENOMIC DNA]</scope>
    <source>
        <strain evidence="2 3">AFS003229</strain>
    </source>
</reference>
<evidence type="ECO:0000313" key="4">
    <source>
        <dbReference type="Proteomes" id="UP000260457"/>
    </source>
</evidence>
<dbReference type="GO" id="GO:0006633">
    <property type="term" value="P:fatty acid biosynthetic process"/>
    <property type="evidence" value="ECO:0007669"/>
    <property type="project" value="TreeGrafter"/>
</dbReference>
<dbReference type="PANTHER" id="PTHR43437:SF3">
    <property type="entry name" value="HYDROXYACYL-THIOESTER DEHYDRATASE TYPE 2, MITOCHONDRIAL"/>
    <property type="match status" value="1"/>
</dbReference>
<organism evidence="2 3">
    <name type="scientific">Peribacillus butanolivorans</name>
    <dbReference type="NCBI Taxonomy" id="421767"/>
    <lineage>
        <taxon>Bacteria</taxon>
        <taxon>Bacillati</taxon>
        <taxon>Bacillota</taxon>
        <taxon>Bacilli</taxon>
        <taxon>Bacillales</taxon>
        <taxon>Bacillaceae</taxon>
        <taxon>Peribacillus</taxon>
    </lineage>
</organism>
<name>A0AAX0SAB2_9BACI</name>
<evidence type="ECO:0000313" key="2">
    <source>
        <dbReference type="EMBL" id="PEJ37646.1"/>
    </source>
</evidence>
<dbReference type="GO" id="GO:0019171">
    <property type="term" value="F:(3R)-hydroxyacyl-[acyl-carrier-protein] dehydratase activity"/>
    <property type="evidence" value="ECO:0007669"/>
    <property type="project" value="TreeGrafter"/>
</dbReference>
<dbReference type="EMBL" id="CP030926">
    <property type="protein sequence ID" value="AXN41144.1"/>
    <property type="molecule type" value="Genomic_DNA"/>
</dbReference>
<dbReference type="AlphaFoldDB" id="A0AAX0SAB2"/>
<dbReference type="Proteomes" id="UP000220106">
    <property type="component" value="Unassembled WGS sequence"/>
</dbReference>
<dbReference type="Proteomes" id="UP000260457">
    <property type="component" value="Chromosome"/>
</dbReference>
<dbReference type="RefSeq" id="WP_053345859.1">
    <property type="nucleotide sequence ID" value="NZ_CP030926.1"/>
</dbReference>